<feature type="compositionally biased region" description="Basic and acidic residues" evidence="1">
    <location>
        <begin position="135"/>
        <end position="150"/>
    </location>
</feature>
<dbReference type="VEuPathDB" id="VectorBase:ISCI018110"/>
<organism>
    <name type="scientific">Ixodes scapularis</name>
    <name type="common">Black-legged tick</name>
    <name type="synonym">Deer tick</name>
    <dbReference type="NCBI Taxonomy" id="6945"/>
    <lineage>
        <taxon>Eukaryota</taxon>
        <taxon>Metazoa</taxon>
        <taxon>Ecdysozoa</taxon>
        <taxon>Arthropoda</taxon>
        <taxon>Chelicerata</taxon>
        <taxon>Arachnida</taxon>
        <taxon>Acari</taxon>
        <taxon>Parasitiformes</taxon>
        <taxon>Ixodida</taxon>
        <taxon>Ixodoidea</taxon>
        <taxon>Ixodidae</taxon>
        <taxon>Ixodinae</taxon>
        <taxon>Ixodes</taxon>
    </lineage>
</organism>
<dbReference type="InParanoid" id="B7PEI2"/>
<dbReference type="HOGENOM" id="CLU_1483584_0_0_1"/>
<evidence type="ECO:0000256" key="1">
    <source>
        <dbReference type="SAM" id="MobiDB-lite"/>
    </source>
</evidence>
<proteinExistence type="predicted"/>
<dbReference type="VEuPathDB" id="VectorBase:ISCW018110"/>
<dbReference type="EMBL" id="DS695319">
    <property type="protein sequence ID" value="EEC05004.1"/>
    <property type="molecule type" value="Genomic_DNA"/>
</dbReference>
<dbReference type="EnsemblMetazoa" id="ISCW018110-RA">
    <property type="protein sequence ID" value="ISCW018110-PA"/>
    <property type="gene ID" value="ISCW018110"/>
</dbReference>
<feature type="region of interest" description="Disordered" evidence="1">
    <location>
        <begin position="135"/>
        <end position="182"/>
    </location>
</feature>
<reference evidence="2 4" key="1">
    <citation type="submission" date="2008-03" db="EMBL/GenBank/DDBJ databases">
        <title>Annotation of Ixodes scapularis.</title>
        <authorList>
            <consortium name="Ixodes scapularis Genome Project Consortium"/>
            <person name="Caler E."/>
            <person name="Hannick L.I."/>
            <person name="Bidwell S."/>
            <person name="Joardar V."/>
            <person name="Thiagarajan M."/>
            <person name="Amedeo P."/>
            <person name="Galinsky K.J."/>
            <person name="Schobel S."/>
            <person name="Inman J."/>
            <person name="Hostetler J."/>
            <person name="Miller J."/>
            <person name="Hammond M."/>
            <person name="Megy K."/>
            <person name="Lawson D."/>
            <person name="Kodira C."/>
            <person name="Sutton G."/>
            <person name="Meyer J."/>
            <person name="Hill C.A."/>
            <person name="Birren B."/>
            <person name="Nene V."/>
            <person name="Collins F."/>
            <person name="Alarcon-Chaidez F."/>
            <person name="Wikel S."/>
            <person name="Strausberg R."/>
        </authorList>
    </citation>
    <scope>NUCLEOTIDE SEQUENCE [LARGE SCALE GENOMIC DNA]</scope>
    <source>
        <strain evidence="4">Wikel</strain>
        <strain evidence="2">Wikel colony</strain>
    </source>
</reference>
<evidence type="ECO:0000313" key="2">
    <source>
        <dbReference type="EMBL" id="EEC05004.1"/>
    </source>
</evidence>
<evidence type="ECO:0000313" key="4">
    <source>
        <dbReference type="Proteomes" id="UP000001555"/>
    </source>
</evidence>
<dbReference type="AlphaFoldDB" id="B7PEI2"/>
<dbReference type="EMBL" id="ABJB010002265">
    <property type="status" value="NOT_ANNOTATED_CDS"/>
    <property type="molecule type" value="Genomic_DNA"/>
</dbReference>
<dbReference type="PaxDb" id="6945-B7PEI2"/>
<reference evidence="3" key="2">
    <citation type="submission" date="2020-05" db="UniProtKB">
        <authorList>
            <consortium name="EnsemblMetazoa"/>
        </authorList>
    </citation>
    <scope>IDENTIFICATION</scope>
    <source>
        <strain evidence="3">wikel</strain>
    </source>
</reference>
<accession>B7PEI2</accession>
<evidence type="ECO:0000313" key="3">
    <source>
        <dbReference type="EnsemblMetazoa" id="ISCW018110-PA"/>
    </source>
</evidence>
<dbReference type="Proteomes" id="UP000001555">
    <property type="component" value="Unassembled WGS sequence"/>
</dbReference>
<protein>
    <submittedName>
        <fullName evidence="2 3">Uncharacterized protein</fullName>
    </submittedName>
</protein>
<sequence length="182" mass="20462">MKARLSRRVPFAPTFFSPFHLVKCRPPFIGGGSFLVLFSRITPACLRSFSPNLLCLSHGKNVCVCLCVSKTLACPVWSLRGRPDFPTTDHSLRGDTSSLQRLHRLLFGAHHSGASPLDTAFLFFSPLRYRQERAQSSETGRQDDFRHSSVDADTAISEARCQTRWPDSQTGRNAYHQPRRVA</sequence>
<gene>
    <name evidence="2" type="ORF">IscW_ISCW018110</name>
</gene>
<name>B7PEI2_IXOSC</name>
<keyword evidence="4" id="KW-1185">Reference proteome</keyword>